<sequence>MKRQYCGKLGSGISRNSRWALYVVSMACLWGMVAAQAAAPPMSPPANCEGSSRDLVSTVWGFILTCVALSLDDWGILKNAADDYFWKVALVCVWGSLNPLTSLTNKLDYVVRSWTMRRRLSTTREARSYIRTLVSCKVVVHLSATAYNGDFKGKLKNFHEEVDVADFSDALVLGTEVPDWKDTIVQLSAIGKEMLIKSGVLPPIDRLKILQGSSGLAVAVSAAQGVGYVYGVVVRVVQGRRVSPIEVVGFYLSIMILVRAMFHSFVSSCHRPLVIFLNDGKEQEFIMKCEKCDENAYVLYARKLRSYLGEGLVSLFFCSVLVLFLIYDLRSTPLTLVVPLIMLIISSSPLLVVIEYCSNNFKSFSNIGSYIAVWVYPISYIVAYVYSLVLTWKYWKSFEFDVPTSGYLSKILPYIG</sequence>
<reference evidence="2" key="1">
    <citation type="submission" date="2020-06" db="EMBL/GenBank/DDBJ databases">
        <title>WGS assembly of Ceratodon purpureus strain R40.</title>
        <authorList>
            <person name="Carey S.B."/>
            <person name="Jenkins J."/>
            <person name="Shu S."/>
            <person name="Lovell J.T."/>
            <person name="Sreedasyam A."/>
            <person name="Maumus F."/>
            <person name="Tiley G.P."/>
            <person name="Fernandez-Pozo N."/>
            <person name="Barry K."/>
            <person name="Chen C."/>
            <person name="Wang M."/>
            <person name="Lipzen A."/>
            <person name="Daum C."/>
            <person name="Saski C.A."/>
            <person name="Payton A.C."/>
            <person name="Mcbreen J.C."/>
            <person name="Conrad R.E."/>
            <person name="Kollar L.M."/>
            <person name="Olsson S."/>
            <person name="Huttunen S."/>
            <person name="Landis J.B."/>
            <person name="Wickett N.J."/>
            <person name="Johnson M.G."/>
            <person name="Rensing S.A."/>
            <person name="Grimwood J."/>
            <person name="Schmutz J."/>
            <person name="Mcdaniel S.F."/>
        </authorList>
    </citation>
    <scope>NUCLEOTIDE SEQUENCE</scope>
    <source>
        <strain evidence="2">R40</strain>
    </source>
</reference>
<dbReference type="AlphaFoldDB" id="A0A8T0H3B9"/>
<feature type="transmembrane region" description="Helical" evidence="1">
    <location>
        <begin position="216"/>
        <end position="237"/>
    </location>
</feature>
<organism evidence="2 3">
    <name type="scientific">Ceratodon purpureus</name>
    <name type="common">Fire moss</name>
    <name type="synonym">Dicranum purpureum</name>
    <dbReference type="NCBI Taxonomy" id="3225"/>
    <lineage>
        <taxon>Eukaryota</taxon>
        <taxon>Viridiplantae</taxon>
        <taxon>Streptophyta</taxon>
        <taxon>Embryophyta</taxon>
        <taxon>Bryophyta</taxon>
        <taxon>Bryophytina</taxon>
        <taxon>Bryopsida</taxon>
        <taxon>Dicranidae</taxon>
        <taxon>Pseudoditrichales</taxon>
        <taxon>Ditrichaceae</taxon>
        <taxon>Ceratodon</taxon>
    </lineage>
</organism>
<feature type="transmembrane region" description="Helical" evidence="1">
    <location>
        <begin position="20"/>
        <end position="39"/>
    </location>
</feature>
<evidence type="ECO:0000313" key="3">
    <source>
        <dbReference type="Proteomes" id="UP000822688"/>
    </source>
</evidence>
<protein>
    <submittedName>
        <fullName evidence="2">Uncharacterized protein</fullName>
    </submittedName>
</protein>
<dbReference type="EMBL" id="CM026429">
    <property type="protein sequence ID" value="KAG0563592.1"/>
    <property type="molecule type" value="Genomic_DNA"/>
</dbReference>
<feature type="transmembrane region" description="Helical" evidence="1">
    <location>
        <begin position="243"/>
        <end position="262"/>
    </location>
</feature>
<keyword evidence="3" id="KW-1185">Reference proteome</keyword>
<keyword evidence="1" id="KW-0472">Membrane</keyword>
<accession>A0A8T0H3B9</accession>
<keyword evidence="1" id="KW-1133">Transmembrane helix</keyword>
<feature type="transmembrane region" description="Helical" evidence="1">
    <location>
        <begin position="333"/>
        <end position="357"/>
    </location>
</feature>
<proteinExistence type="predicted"/>
<keyword evidence="1" id="KW-0812">Transmembrane</keyword>
<dbReference type="Proteomes" id="UP000822688">
    <property type="component" value="Chromosome 8"/>
</dbReference>
<feature type="transmembrane region" description="Helical" evidence="1">
    <location>
        <begin position="369"/>
        <end position="389"/>
    </location>
</feature>
<feature type="transmembrane region" description="Helical" evidence="1">
    <location>
        <begin position="59"/>
        <end position="77"/>
    </location>
</feature>
<evidence type="ECO:0000256" key="1">
    <source>
        <dbReference type="SAM" id="Phobius"/>
    </source>
</evidence>
<feature type="transmembrane region" description="Helical" evidence="1">
    <location>
        <begin position="307"/>
        <end position="327"/>
    </location>
</feature>
<evidence type="ECO:0000313" key="2">
    <source>
        <dbReference type="EMBL" id="KAG0563592.1"/>
    </source>
</evidence>
<gene>
    <name evidence="2" type="ORF">KC19_8G043600</name>
</gene>
<name>A0A8T0H3B9_CERPU</name>
<comment type="caution">
    <text evidence="2">The sequence shown here is derived from an EMBL/GenBank/DDBJ whole genome shotgun (WGS) entry which is preliminary data.</text>
</comment>